<dbReference type="SMART" id="SM00448">
    <property type="entry name" value="REC"/>
    <property type="match status" value="1"/>
</dbReference>
<evidence type="ECO:0000313" key="6">
    <source>
        <dbReference type="Proteomes" id="UP001499974"/>
    </source>
</evidence>
<sequence length="245" mass="26345">MPTDLVIVDDPTLFAESLRTALSLAGHSVDWLPADEATRAGMPWVVGDRAAPSAAVLDLDLTHRRSALDLLEQLVGQGVRVAVLTASDDHLEWARCLELGAIGVVQKTLPLSDVVAAVSRLAAGEPVMTETQRSELQREVDDRARRERELEARFALLSPDEAWVLGRLMAGELVHDIARTPPVRSPGVVHGLVNSALHKLQVASWLGAVNLAHEYGWSPPSKRTDTTRGGQSSSSPEAASSLHSI</sequence>
<dbReference type="PROSITE" id="PS50110">
    <property type="entry name" value="RESPONSE_REGULATORY"/>
    <property type="match status" value="1"/>
</dbReference>
<feature type="domain" description="Response regulatory" evidence="4">
    <location>
        <begin position="4"/>
        <end position="122"/>
    </location>
</feature>
<dbReference type="Pfam" id="PF00072">
    <property type="entry name" value="Response_reg"/>
    <property type="match status" value="1"/>
</dbReference>
<keyword evidence="6" id="KW-1185">Reference proteome</keyword>
<dbReference type="InterPro" id="IPR001789">
    <property type="entry name" value="Sig_transdc_resp-reg_receiver"/>
</dbReference>
<evidence type="ECO:0000259" key="4">
    <source>
        <dbReference type="PROSITE" id="PS50110"/>
    </source>
</evidence>
<comment type="caution">
    <text evidence="5">The sequence shown here is derived from an EMBL/GenBank/DDBJ whole genome shotgun (WGS) entry which is preliminary data.</text>
</comment>
<evidence type="ECO:0000256" key="3">
    <source>
        <dbReference type="SAM" id="MobiDB-lite"/>
    </source>
</evidence>
<organism evidence="5 6">
    <name type="scientific">Nocardioides conyzicola</name>
    <dbReference type="NCBI Taxonomy" id="1651781"/>
    <lineage>
        <taxon>Bacteria</taxon>
        <taxon>Bacillati</taxon>
        <taxon>Actinomycetota</taxon>
        <taxon>Actinomycetes</taxon>
        <taxon>Propionibacteriales</taxon>
        <taxon>Nocardioidaceae</taxon>
        <taxon>Nocardioides</taxon>
    </lineage>
</organism>
<dbReference type="SUPFAM" id="SSF52172">
    <property type="entry name" value="CheY-like"/>
    <property type="match status" value="1"/>
</dbReference>
<accession>A0ABP8XQL5</accession>
<gene>
    <name evidence="5" type="ORF">GCM10023349_32490</name>
</gene>
<evidence type="ECO:0000256" key="1">
    <source>
        <dbReference type="ARBA" id="ARBA00023125"/>
    </source>
</evidence>
<keyword evidence="2" id="KW-0597">Phosphoprotein</keyword>
<dbReference type="InterPro" id="IPR011006">
    <property type="entry name" value="CheY-like_superfamily"/>
</dbReference>
<evidence type="ECO:0000313" key="5">
    <source>
        <dbReference type="EMBL" id="GAA4711018.1"/>
    </source>
</evidence>
<feature type="modified residue" description="4-aspartylphosphate" evidence="2">
    <location>
        <position position="58"/>
    </location>
</feature>
<dbReference type="Gene3D" id="3.40.50.2300">
    <property type="match status" value="1"/>
</dbReference>
<feature type="compositionally biased region" description="Low complexity" evidence="3">
    <location>
        <begin position="232"/>
        <end position="245"/>
    </location>
</feature>
<protein>
    <recommendedName>
        <fullName evidence="4">Response regulatory domain-containing protein</fullName>
    </recommendedName>
</protein>
<dbReference type="EMBL" id="BAABKM010000002">
    <property type="protein sequence ID" value="GAA4711018.1"/>
    <property type="molecule type" value="Genomic_DNA"/>
</dbReference>
<name>A0ABP8XQL5_9ACTN</name>
<feature type="region of interest" description="Disordered" evidence="3">
    <location>
        <begin position="216"/>
        <end position="245"/>
    </location>
</feature>
<dbReference type="PANTHER" id="PTHR45566">
    <property type="entry name" value="HTH-TYPE TRANSCRIPTIONAL REGULATOR YHJB-RELATED"/>
    <property type="match status" value="1"/>
</dbReference>
<dbReference type="InterPro" id="IPR051015">
    <property type="entry name" value="EvgA-like"/>
</dbReference>
<dbReference type="Proteomes" id="UP001499974">
    <property type="component" value="Unassembled WGS sequence"/>
</dbReference>
<dbReference type="PANTHER" id="PTHR45566:SF1">
    <property type="entry name" value="HTH-TYPE TRANSCRIPTIONAL REGULATOR YHJB-RELATED"/>
    <property type="match status" value="1"/>
</dbReference>
<dbReference type="InterPro" id="IPR016032">
    <property type="entry name" value="Sig_transdc_resp-reg_C-effctor"/>
</dbReference>
<evidence type="ECO:0000256" key="2">
    <source>
        <dbReference type="PROSITE-ProRule" id="PRU00169"/>
    </source>
</evidence>
<keyword evidence="1" id="KW-0238">DNA-binding</keyword>
<reference evidence="6" key="1">
    <citation type="journal article" date="2019" name="Int. J. Syst. Evol. Microbiol.">
        <title>The Global Catalogue of Microorganisms (GCM) 10K type strain sequencing project: providing services to taxonomists for standard genome sequencing and annotation.</title>
        <authorList>
            <consortium name="The Broad Institute Genomics Platform"/>
            <consortium name="The Broad Institute Genome Sequencing Center for Infectious Disease"/>
            <person name="Wu L."/>
            <person name="Ma J."/>
        </authorList>
    </citation>
    <scope>NUCLEOTIDE SEQUENCE [LARGE SCALE GENOMIC DNA]</scope>
    <source>
        <strain evidence="6">JCM 18531</strain>
    </source>
</reference>
<proteinExistence type="predicted"/>
<dbReference type="SUPFAM" id="SSF46894">
    <property type="entry name" value="C-terminal effector domain of the bipartite response regulators"/>
    <property type="match status" value="1"/>
</dbReference>
<dbReference type="RefSeq" id="WP_345522443.1">
    <property type="nucleotide sequence ID" value="NZ_BAABKM010000002.1"/>
</dbReference>